<dbReference type="Proteomes" id="UP001600888">
    <property type="component" value="Unassembled WGS sequence"/>
</dbReference>
<evidence type="ECO:0000313" key="1">
    <source>
        <dbReference type="EMBL" id="KAL2274571.1"/>
    </source>
</evidence>
<gene>
    <name evidence="1" type="ORF">FJTKL_03144</name>
</gene>
<evidence type="ECO:0000313" key="2">
    <source>
        <dbReference type="Proteomes" id="UP001600888"/>
    </source>
</evidence>
<comment type="caution">
    <text evidence="1">The sequence shown here is derived from an EMBL/GenBank/DDBJ whole genome shotgun (WGS) entry which is preliminary data.</text>
</comment>
<proteinExistence type="predicted"/>
<keyword evidence="2" id="KW-1185">Reference proteome</keyword>
<accession>A0ABR4DW37</accession>
<name>A0ABR4DW37_9PEZI</name>
<organism evidence="1 2">
    <name type="scientific">Diaporthe vaccinii</name>
    <dbReference type="NCBI Taxonomy" id="105482"/>
    <lineage>
        <taxon>Eukaryota</taxon>
        <taxon>Fungi</taxon>
        <taxon>Dikarya</taxon>
        <taxon>Ascomycota</taxon>
        <taxon>Pezizomycotina</taxon>
        <taxon>Sordariomycetes</taxon>
        <taxon>Sordariomycetidae</taxon>
        <taxon>Diaporthales</taxon>
        <taxon>Diaporthaceae</taxon>
        <taxon>Diaporthe</taxon>
        <taxon>Diaporthe eres species complex</taxon>
    </lineage>
</organism>
<sequence>MGRFLMRYGKRRLTSSACLAHPLGTGLSFSFQIRSVRITHWSIPPTCILLSHRFRTLFITLSYHISRSLLHIRNIVGLHRLSPSLPKPRSRPGQAHRQARKTLPLAALTRQRSFSQNETPPDHLLRRASRLCSGWQAMGHWYWRPHRWCSAHEHRMDDRRRAHLHHLLPVSHYLGVEQCDLHCHFCHDHHLALPMYSVGLHSSTHHHHLHLHDRGAL</sequence>
<reference evidence="1 2" key="1">
    <citation type="submission" date="2024-03" db="EMBL/GenBank/DDBJ databases">
        <title>A high-quality draft genome sequence of Diaporthe vaccinii, a causative agent of upright dieback and viscid rot disease in cranberry plants.</title>
        <authorList>
            <person name="Sarrasin M."/>
            <person name="Lang B.F."/>
            <person name="Burger G."/>
        </authorList>
    </citation>
    <scope>NUCLEOTIDE SEQUENCE [LARGE SCALE GENOMIC DNA]</scope>
    <source>
        <strain evidence="1 2">IS7</strain>
    </source>
</reference>
<dbReference type="EMBL" id="JBAWTH010000154">
    <property type="protein sequence ID" value="KAL2274571.1"/>
    <property type="molecule type" value="Genomic_DNA"/>
</dbReference>
<protein>
    <submittedName>
        <fullName evidence="1">Uncharacterized protein</fullName>
    </submittedName>
</protein>